<dbReference type="InterPro" id="IPR045826">
    <property type="entry name" value="SpaA_PFL_dom_2"/>
</dbReference>
<evidence type="ECO:0000259" key="2">
    <source>
        <dbReference type="Pfam" id="PF19403"/>
    </source>
</evidence>
<organism evidence="3 4">
    <name type="scientific">Candidatus Adlerbacteria bacterium GW2011_GWA1_54_10</name>
    <dbReference type="NCBI Taxonomy" id="1618605"/>
    <lineage>
        <taxon>Bacteria</taxon>
        <taxon>Candidatus Adleribacteriota</taxon>
    </lineage>
</organism>
<proteinExistence type="predicted"/>
<accession>A0A0G1XXB3</accession>
<sequence>MSAFKYLGVAVFTLILSAFLVAPAQAQSSCNVYNWNPSCPSGLLNVFVQVENNAPGVFHYPHEFQISVQGQSPNPSSFMGSQNGTPVQLLPGAYSVSVSNNPFGYIMTSSNACSGAILAGQTQTCVVTFTATTSYPYPTPAYPPLICAPQFQSAALGQAVNFYASGGTGSYNWSMSDRSFTNIGPKLSTGFTRSGVQNVTVTSGIQSAICTINIAGGYVPNPFYPPAPPALYASPAPRLPNTGVEPMSAAGIAFAALLLGGTAFALRRHVREALAATVS</sequence>
<keyword evidence="1" id="KW-0732">Signal</keyword>
<name>A0A0G1XXB3_9BACT</name>
<dbReference type="PATRIC" id="fig|1618605.3.peg.439"/>
<feature type="chain" id="PRO_5002540902" description="SpaA-like prealbumin fold domain-containing protein" evidence="1">
    <location>
        <begin position="27"/>
        <end position="279"/>
    </location>
</feature>
<reference evidence="3 4" key="1">
    <citation type="journal article" date="2015" name="Nature">
        <title>rRNA introns, odd ribosomes, and small enigmatic genomes across a large radiation of phyla.</title>
        <authorList>
            <person name="Brown C.T."/>
            <person name="Hug L.A."/>
            <person name="Thomas B.C."/>
            <person name="Sharon I."/>
            <person name="Castelle C.J."/>
            <person name="Singh A."/>
            <person name="Wilkins M.J."/>
            <person name="Williams K.H."/>
            <person name="Banfield J.F."/>
        </authorList>
    </citation>
    <scope>NUCLEOTIDE SEQUENCE [LARGE SCALE GENOMIC DNA]</scope>
</reference>
<dbReference type="Pfam" id="PF19403">
    <property type="entry name" value="SpaA_2"/>
    <property type="match status" value="1"/>
</dbReference>
<evidence type="ECO:0000313" key="3">
    <source>
        <dbReference type="EMBL" id="KKW35555.1"/>
    </source>
</evidence>
<comment type="caution">
    <text evidence="3">The sequence shown here is derived from an EMBL/GenBank/DDBJ whole genome shotgun (WGS) entry which is preliminary data.</text>
</comment>
<dbReference type="Proteomes" id="UP000034740">
    <property type="component" value="Unassembled WGS sequence"/>
</dbReference>
<feature type="domain" description="SpaA-like prealbumin fold" evidence="2">
    <location>
        <begin position="44"/>
        <end position="126"/>
    </location>
</feature>
<evidence type="ECO:0000313" key="4">
    <source>
        <dbReference type="Proteomes" id="UP000034740"/>
    </source>
</evidence>
<evidence type="ECO:0000256" key="1">
    <source>
        <dbReference type="SAM" id="SignalP"/>
    </source>
</evidence>
<gene>
    <name evidence="3" type="ORF">UY83_C0006G0032</name>
</gene>
<feature type="signal peptide" evidence="1">
    <location>
        <begin position="1"/>
        <end position="26"/>
    </location>
</feature>
<dbReference type="AlphaFoldDB" id="A0A0G1XXB3"/>
<protein>
    <recommendedName>
        <fullName evidence="2">SpaA-like prealbumin fold domain-containing protein</fullName>
    </recommendedName>
</protein>
<dbReference type="NCBIfam" id="TIGR01167">
    <property type="entry name" value="LPXTG_anchor"/>
    <property type="match status" value="1"/>
</dbReference>
<dbReference type="EMBL" id="LCRO01000006">
    <property type="protein sequence ID" value="KKW35555.1"/>
    <property type="molecule type" value="Genomic_DNA"/>
</dbReference>